<dbReference type="CDD" id="cd10434">
    <property type="entry name" value="GIY-YIG_UvrC_Cho"/>
    <property type="match status" value="1"/>
</dbReference>
<dbReference type="Gene3D" id="3.40.1440.10">
    <property type="entry name" value="GIY-YIG endonuclease"/>
    <property type="match status" value="1"/>
</dbReference>
<dbReference type="PROSITE" id="PS50164">
    <property type="entry name" value="GIY_YIG"/>
    <property type="match status" value="1"/>
</dbReference>
<evidence type="ECO:0000313" key="5">
    <source>
        <dbReference type="Proteomes" id="UP000264006"/>
    </source>
</evidence>
<keyword evidence="5" id="KW-1185">Reference proteome</keyword>
<dbReference type="NCBIfam" id="NF005907">
    <property type="entry name" value="PRK07883.1-5"/>
    <property type="match status" value="1"/>
</dbReference>
<dbReference type="Gene3D" id="3.30.420.10">
    <property type="entry name" value="Ribonuclease H-like superfamily/Ribonuclease H"/>
    <property type="match status" value="1"/>
</dbReference>
<dbReference type="SUPFAM" id="SSF82771">
    <property type="entry name" value="GIY-YIG endonuclease"/>
    <property type="match status" value="1"/>
</dbReference>
<dbReference type="EMBL" id="CP031165">
    <property type="protein sequence ID" value="AXV06981.1"/>
    <property type="molecule type" value="Genomic_DNA"/>
</dbReference>
<dbReference type="RefSeq" id="WP_114591548.1">
    <property type="nucleotide sequence ID" value="NZ_CP031165.1"/>
</dbReference>
<dbReference type="InterPro" id="IPR006054">
    <property type="entry name" value="DnaQ"/>
</dbReference>
<dbReference type="GO" id="GO:0003887">
    <property type="term" value="F:DNA-directed DNA polymerase activity"/>
    <property type="evidence" value="ECO:0007669"/>
    <property type="project" value="InterPro"/>
</dbReference>
<dbReference type="SMART" id="SM00465">
    <property type="entry name" value="GIYc"/>
    <property type="match status" value="1"/>
</dbReference>
<dbReference type="GO" id="GO:0004527">
    <property type="term" value="F:exonuclease activity"/>
    <property type="evidence" value="ECO:0007669"/>
    <property type="project" value="UniProtKB-KW"/>
</dbReference>
<dbReference type="InterPro" id="IPR050066">
    <property type="entry name" value="UvrABC_protein_C"/>
</dbReference>
<dbReference type="InterPro" id="IPR036876">
    <property type="entry name" value="UVR_dom_sf"/>
</dbReference>
<feature type="domain" description="GIY-YIG" evidence="3">
    <location>
        <begin position="217"/>
        <end position="294"/>
    </location>
</feature>
<keyword evidence="1" id="KW-0269">Exonuclease</keyword>
<dbReference type="Pfam" id="PF00929">
    <property type="entry name" value="RNase_T"/>
    <property type="match status" value="1"/>
</dbReference>
<name>A0A346XXN4_9ACTN</name>
<dbReference type="PANTHER" id="PTHR30562">
    <property type="entry name" value="UVRC/OXIDOREDUCTASE"/>
    <property type="match status" value="1"/>
</dbReference>
<dbReference type="FunFam" id="3.30.420.10:FF:000045">
    <property type="entry name" value="3'-5' exonuclease DinG"/>
    <property type="match status" value="1"/>
</dbReference>
<dbReference type="SUPFAM" id="SSF53098">
    <property type="entry name" value="Ribonuclease H-like"/>
    <property type="match status" value="1"/>
</dbReference>
<dbReference type="GO" id="GO:0006289">
    <property type="term" value="P:nucleotide-excision repair"/>
    <property type="evidence" value="ECO:0007669"/>
    <property type="project" value="InterPro"/>
</dbReference>
<dbReference type="KEGG" id="euz:DVS28_a2299"/>
<dbReference type="PANTHER" id="PTHR30562:SF1">
    <property type="entry name" value="UVRABC SYSTEM PROTEIN C"/>
    <property type="match status" value="1"/>
</dbReference>
<dbReference type="GO" id="GO:0003677">
    <property type="term" value="F:DNA binding"/>
    <property type="evidence" value="ECO:0007669"/>
    <property type="project" value="InterPro"/>
</dbReference>
<gene>
    <name evidence="4" type="ORF">DVS28_a2299</name>
</gene>
<dbReference type="SUPFAM" id="SSF46600">
    <property type="entry name" value="C-terminal UvrC-binding domain of UvrB"/>
    <property type="match status" value="1"/>
</dbReference>
<dbReference type="InterPro" id="IPR035901">
    <property type="entry name" value="GIY-YIG_endonuc_sf"/>
</dbReference>
<dbReference type="InterPro" id="IPR036397">
    <property type="entry name" value="RNaseH_sf"/>
</dbReference>
<evidence type="ECO:0000256" key="1">
    <source>
        <dbReference type="ARBA" id="ARBA00022839"/>
    </source>
</evidence>
<evidence type="ECO:0000313" key="4">
    <source>
        <dbReference type="EMBL" id="AXV06981.1"/>
    </source>
</evidence>
<feature type="region of interest" description="Disordered" evidence="2">
    <location>
        <begin position="552"/>
        <end position="579"/>
    </location>
</feature>
<dbReference type="NCBIfam" id="TIGR00573">
    <property type="entry name" value="dnaq"/>
    <property type="match status" value="1"/>
</dbReference>
<dbReference type="InterPro" id="IPR013520">
    <property type="entry name" value="Ribonucl_H"/>
</dbReference>
<dbReference type="AlphaFoldDB" id="A0A346XXN4"/>
<dbReference type="GO" id="GO:0009380">
    <property type="term" value="C:excinuclease repair complex"/>
    <property type="evidence" value="ECO:0007669"/>
    <property type="project" value="TreeGrafter"/>
</dbReference>
<dbReference type="Proteomes" id="UP000264006">
    <property type="component" value="Chromosome"/>
</dbReference>
<dbReference type="Pfam" id="PF01541">
    <property type="entry name" value="GIY-YIG"/>
    <property type="match status" value="1"/>
</dbReference>
<dbReference type="InterPro" id="IPR000305">
    <property type="entry name" value="GIY-YIG_endonuc"/>
</dbReference>
<evidence type="ECO:0000256" key="2">
    <source>
        <dbReference type="SAM" id="MobiDB-lite"/>
    </source>
</evidence>
<feature type="compositionally biased region" description="Low complexity" evidence="2">
    <location>
        <begin position="570"/>
        <end position="579"/>
    </location>
</feature>
<organism evidence="4 5">
    <name type="scientific">Euzebya pacifica</name>
    <dbReference type="NCBI Taxonomy" id="1608957"/>
    <lineage>
        <taxon>Bacteria</taxon>
        <taxon>Bacillati</taxon>
        <taxon>Actinomycetota</taxon>
        <taxon>Nitriliruptoria</taxon>
        <taxon>Euzebyales</taxon>
    </lineage>
</organism>
<dbReference type="CDD" id="cd06127">
    <property type="entry name" value="DEDDh"/>
    <property type="match status" value="1"/>
</dbReference>
<evidence type="ECO:0000259" key="3">
    <source>
        <dbReference type="PROSITE" id="PS50164"/>
    </source>
</evidence>
<proteinExistence type="predicted"/>
<dbReference type="SMART" id="SM00479">
    <property type="entry name" value="EXOIII"/>
    <property type="match status" value="1"/>
</dbReference>
<keyword evidence="1" id="KW-0378">Hydrolase</keyword>
<dbReference type="InterPro" id="IPR047296">
    <property type="entry name" value="GIY-YIG_UvrC_Cho"/>
</dbReference>
<dbReference type="GO" id="GO:0006260">
    <property type="term" value="P:DNA replication"/>
    <property type="evidence" value="ECO:0007669"/>
    <property type="project" value="InterPro"/>
</dbReference>
<keyword evidence="1" id="KW-0540">Nuclease</keyword>
<dbReference type="NCBIfam" id="NF005905">
    <property type="entry name" value="PRK07883.1-3"/>
    <property type="match status" value="1"/>
</dbReference>
<accession>A0A346XXN4</accession>
<sequence>MFQPSLSDLGQRLVDTTFVVVDLETTGGSPERDRITEIGAVKVRQGELLGELSTLVDPGVSVPRAITALTGISNASVNGRPPVSAVLPSFVEFARGCTLVAHNARFDVGFLNAALERLDYPRLDHPVVCTAQLARRVVGDETRNHKLSSLAVHFRSSTVPVHRALADARATVDVLHGLLERAGSYGVVTLDDLIEFSKVRNMPVFTSRRKMADDLPDTPGVYRFVSASGEVLYVGKATDLRARVRQYFGTDRRRRIAELVKEAKRVDHTVTPTAVEAEVREAREIRQHRPRFNKRGKRVRTPVWVKVTREAYPRLSIVRSPGSDGAVVLGPLPSRRVADLVVAAIHDAIPIRRCTTKMVADTRFAACALAEMGRCVAPCIGRVDVEGYAEVTSAAEQVLSGDVEPALRVLRDRMSARAEQSRYEEAADYRDRMDAIVSWVTRTRRDQALRAAGTLAVSRPARTPSRREVLVARAGWLVGTVVVAPEDVDRAVAELAARPSPNEVPPPEEVAIIGSWVHGPDARLEHSDAPYGWPVASGATLEAEAVALAARRRRAGRPEAALADKRRTRTSTATAAPTG</sequence>
<reference evidence="4 5" key="1">
    <citation type="submission" date="2018-09" db="EMBL/GenBank/DDBJ databases">
        <title>Complete genome sequence of Euzebya sp. DY32-46 isolated from seawater of Pacific Ocean.</title>
        <authorList>
            <person name="Xu L."/>
            <person name="Wu Y.-H."/>
            <person name="Xu X.-W."/>
        </authorList>
    </citation>
    <scope>NUCLEOTIDE SEQUENCE [LARGE SCALE GENOMIC DNA]</scope>
    <source>
        <strain evidence="4 5">DY32-46</strain>
    </source>
</reference>
<dbReference type="InterPro" id="IPR012337">
    <property type="entry name" value="RNaseH-like_sf"/>
</dbReference>
<dbReference type="OrthoDB" id="9803913at2"/>
<protein>
    <submittedName>
        <fullName evidence="4">DNA polymerase III epsilon subunit</fullName>
    </submittedName>
</protein>